<dbReference type="InterPro" id="IPR005064">
    <property type="entry name" value="BUG"/>
</dbReference>
<dbReference type="AlphaFoldDB" id="A0A1M6GI85"/>
<dbReference type="Pfam" id="PF03401">
    <property type="entry name" value="TctC"/>
    <property type="match status" value="1"/>
</dbReference>
<dbReference type="Gene3D" id="3.40.190.10">
    <property type="entry name" value="Periplasmic binding protein-like II"/>
    <property type="match status" value="1"/>
</dbReference>
<sequence length="329" mass="35596">MIARRPLLGAGLALPFLRPAAAQTGPAGAEWPNRAVRVIVPFPPAGSTDVMTRIYAEQLQARLGQNFVIENRPGAGGNIGMDAIAKSPADGYTLGMATIGQFSINQFLYSRMPWEIDRDFVAVALTYELPNVFIVSSQHCPARTLQEFIAWARERPQGISYGSPGVGTTAHLSGALFTHRLKLNAEHVPFRGAAQITPAMLSGDLTCAIDNLASYIPIIQEGRMRAFAVTDSERWPSLPDIPTMAEAGMPDFVITSWAAMVAPAGTPRPVVNRLNAALKSIAEDPAQQRRSLQAGTKLLWSTPEGAAERGRKERPMWQEAVRLTGARAD</sequence>
<dbReference type="Proteomes" id="UP000184387">
    <property type="component" value="Unassembled WGS sequence"/>
</dbReference>
<accession>A0A1M6GI85</accession>
<feature type="signal peptide" evidence="3">
    <location>
        <begin position="1"/>
        <end position="22"/>
    </location>
</feature>
<name>A0A1M6GI85_9PROT</name>
<evidence type="ECO:0000313" key="4">
    <source>
        <dbReference type="EMBL" id="SHJ09633.1"/>
    </source>
</evidence>
<proteinExistence type="inferred from homology"/>
<dbReference type="CDD" id="cd07012">
    <property type="entry name" value="PBP2_Bug_TTT"/>
    <property type="match status" value="1"/>
</dbReference>
<comment type="similarity">
    <text evidence="1">Belongs to the UPF0065 (bug) family.</text>
</comment>
<dbReference type="PANTHER" id="PTHR42928:SF5">
    <property type="entry name" value="BLR1237 PROTEIN"/>
    <property type="match status" value="1"/>
</dbReference>
<evidence type="ECO:0000256" key="1">
    <source>
        <dbReference type="ARBA" id="ARBA00006987"/>
    </source>
</evidence>
<keyword evidence="5" id="KW-1185">Reference proteome</keyword>
<feature type="region of interest" description="Disordered" evidence="2">
    <location>
        <begin position="286"/>
        <end position="314"/>
    </location>
</feature>
<dbReference type="PANTHER" id="PTHR42928">
    <property type="entry name" value="TRICARBOXYLATE-BINDING PROTEIN"/>
    <property type="match status" value="1"/>
</dbReference>
<evidence type="ECO:0000256" key="2">
    <source>
        <dbReference type="SAM" id="MobiDB-lite"/>
    </source>
</evidence>
<evidence type="ECO:0000256" key="3">
    <source>
        <dbReference type="SAM" id="SignalP"/>
    </source>
</evidence>
<dbReference type="Gene3D" id="3.40.190.150">
    <property type="entry name" value="Bordetella uptake gene, domain 1"/>
    <property type="match status" value="1"/>
</dbReference>
<organism evidence="4 5">
    <name type="scientific">Muricoccus roseus</name>
    <dbReference type="NCBI Taxonomy" id="198092"/>
    <lineage>
        <taxon>Bacteria</taxon>
        <taxon>Pseudomonadati</taxon>
        <taxon>Pseudomonadota</taxon>
        <taxon>Alphaproteobacteria</taxon>
        <taxon>Acetobacterales</taxon>
        <taxon>Roseomonadaceae</taxon>
        <taxon>Muricoccus</taxon>
    </lineage>
</organism>
<dbReference type="STRING" id="198092.SAMN02745194_01762"/>
<feature type="chain" id="PRO_5012432223" evidence="3">
    <location>
        <begin position="23"/>
        <end position="329"/>
    </location>
</feature>
<dbReference type="EMBL" id="FQZF01000008">
    <property type="protein sequence ID" value="SHJ09633.1"/>
    <property type="molecule type" value="Genomic_DNA"/>
</dbReference>
<keyword evidence="4" id="KW-0675">Receptor</keyword>
<dbReference type="OrthoDB" id="9780943at2"/>
<reference evidence="4 5" key="1">
    <citation type="submission" date="2016-11" db="EMBL/GenBank/DDBJ databases">
        <authorList>
            <person name="Jaros S."/>
            <person name="Januszkiewicz K."/>
            <person name="Wedrychowicz H."/>
        </authorList>
    </citation>
    <scope>NUCLEOTIDE SEQUENCE [LARGE SCALE GENOMIC DNA]</scope>
    <source>
        <strain evidence="4 5">DSM 14916</strain>
    </source>
</reference>
<evidence type="ECO:0000313" key="5">
    <source>
        <dbReference type="Proteomes" id="UP000184387"/>
    </source>
</evidence>
<protein>
    <submittedName>
        <fullName evidence="4">Tripartite-type tricarboxylate transporter, receptor component TctC</fullName>
    </submittedName>
</protein>
<dbReference type="InterPro" id="IPR042100">
    <property type="entry name" value="Bug_dom1"/>
</dbReference>
<dbReference type="SUPFAM" id="SSF53850">
    <property type="entry name" value="Periplasmic binding protein-like II"/>
    <property type="match status" value="1"/>
</dbReference>
<gene>
    <name evidence="4" type="ORF">SAMN02745194_01762</name>
</gene>
<keyword evidence="3" id="KW-0732">Signal</keyword>
<dbReference type="PIRSF" id="PIRSF017082">
    <property type="entry name" value="YflP"/>
    <property type="match status" value="1"/>
</dbReference>
<dbReference type="RefSeq" id="WP_073133684.1">
    <property type="nucleotide sequence ID" value="NZ_FQZF01000008.1"/>
</dbReference>